<gene>
    <name evidence="2" type="ORF">MB824_01340</name>
</gene>
<proteinExistence type="predicted"/>
<protein>
    <submittedName>
        <fullName evidence="2">RNB domain-containing ribonuclease</fullName>
    </submittedName>
</protein>
<evidence type="ECO:0000313" key="2">
    <source>
        <dbReference type="EMBL" id="MCG6503147.1"/>
    </source>
</evidence>
<dbReference type="PANTHER" id="PTHR23355:SF9">
    <property type="entry name" value="DIS3-LIKE EXONUCLEASE 2"/>
    <property type="match status" value="1"/>
</dbReference>
<dbReference type="Proteomes" id="UP001298424">
    <property type="component" value="Unassembled WGS sequence"/>
</dbReference>
<evidence type="ECO:0000259" key="1">
    <source>
        <dbReference type="SMART" id="SM00955"/>
    </source>
</evidence>
<dbReference type="RefSeq" id="WP_238745203.1">
    <property type="nucleotide sequence ID" value="NZ_JAKOOW010000005.1"/>
</dbReference>
<comment type="caution">
    <text evidence="2">The sequence shown here is derived from an EMBL/GenBank/DDBJ whole genome shotgun (WGS) entry which is preliminary data.</text>
</comment>
<dbReference type="PANTHER" id="PTHR23355">
    <property type="entry name" value="RIBONUCLEASE"/>
    <property type="match status" value="1"/>
</dbReference>
<organism evidence="2 3">
    <name type="scientific">Kingella pumchi</name>
    <dbReference type="NCBI Taxonomy" id="2779506"/>
    <lineage>
        <taxon>Bacteria</taxon>
        <taxon>Pseudomonadati</taxon>
        <taxon>Pseudomonadota</taxon>
        <taxon>Betaproteobacteria</taxon>
        <taxon>Neisseriales</taxon>
        <taxon>Neisseriaceae</taxon>
        <taxon>Kingella</taxon>
    </lineage>
</organism>
<dbReference type="EMBL" id="JAKOOW010000005">
    <property type="protein sequence ID" value="MCG6503147.1"/>
    <property type="molecule type" value="Genomic_DNA"/>
</dbReference>
<sequence length="626" mass="68458">MNIFYEEGGKFKAAAVIQKSDATYQAQTQHGKRAKIKAANVFAEFDGDMADFLERAQEEATQIDTDLLWESCGGDEFTAEHAAAEYFGAGYGKVQLAATLMALYAAPAYFYKKSKGVFKAAPADVLQQALAAIERKKQQEAQIAAWSQELQEGSLPEGVAAELKQILYAPDKQSPAYKAFTQAADALKTDAYGLARRTGGIASLPQYLYEGFAFAHFPNGTAAPQIPLPPLPELPLAAGISAFSIDDDDTTEVDDALSLQDLGDGRRRVGIHIAAPTLALAAGSDIEKLVAARQSTVYYPGGKITMLPDNWIAAFSLDEGHIRPAFSIYFDISPDFQAAYAGSRIERVAIGCNLRIQAIEPLFNSETGTSAAEAAAGSFPHHADLAYLFTLAQELQKQRDRFEENTVKRYDYSVRLQEDGRVAVAKRERGSPIDTLVSEMMILANSTWAKMLDEHDLPAIFRVQAAGGRVRMSTRSEAHTGMNLSHYGWFTSPLRRAADCINQQQLASLLLPDTAPRYADNRDGLFAAVGAFESAHAAYREFQDTMEAYWSLVYLEQQQIREVRAQVLREDLVRVDGLPLVARATGIPLEIAPRSTIQAAISALDAEKQHLALRYLNVVPAVDQAA</sequence>
<dbReference type="InterPro" id="IPR012340">
    <property type="entry name" value="NA-bd_OB-fold"/>
</dbReference>
<name>A0ABS9NK35_9NEIS</name>
<dbReference type="InterPro" id="IPR001900">
    <property type="entry name" value="RNase_II/R"/>
</dbReference>
<dbReference type="Pfam" id="PF00773">
    <property type="entry name" value="RNB"/>
    <property type="match status" value="2"/>
</dbReference>
<evidence type="ECO:0000313" key="3">
    <source>
        <dbReference type="Proteomes" id="UP001298424"/>
    </source>
</evidence>
<keyword evidence="3" id="KW-1185">Reference proteome</keyword>
<feature type="domain" description="RNB" evidence="1">
    <location>
        <begin position="233"/>
        <end position="512"/>
    </location>
</feature>
<dbReference type="InterPro" id="IPR050180">
    <property type="entry name" value="RNR_Ribonuclease"/>
</dbReference>
<dbReference type="SUPFAM" id="SSF50249">
    <property type="entry name" value="Nucleic acid-binding proteins"/>
    <property type="match status" value="1"/>
</dbReference>
<accession>A0ABS9NK35</accession>
<dbReference type="SMART" id="SM00955">
    <property type="entry name" value="RNB"/>
    <property type="match status" value="1"/>
</dbReference>
<reference evidence="2 3" key="1">
    <citation type="submission" date="2022-02" db="EMBL/GenBank/DDBJ databases">
        <title>Genome sequence data of Kingella unionensis sp. nov. strain CICC 24913 (CCUG 75125).</title>
        <authorList>
            <person name="Xiao M."/>
        </authorList>
    </citation>
    <scope>NUCLEOTIDE SEQUENCE [LARGE SCALE GENOMIC DNA]</scope>
    <source>
        <strain evidence="2 3">CICC 24913</strain>
    </source>
</reference>